<name>A0A3E0H1X7_9PSEU</name>
<evidence type="ECO:0000313" key="4">
    <source>
        <dbReference type="EMBL" id="REH37034.1"/>
    </source>
</evidence>
<evidence type="ECO:0000256" key="2">
    <source>
        <dbReference type="ARBA" id="ARBA00023002"/>
    </source>
</evidence>
<dbReference type="EMBL" id="QUNO01000015">
    <property type="protein sequence ID" value="REH37034.1"/>
    <property type="molecule type" value="Genomic_DNA"/>
</dbReference>
<dbReference type="InterPro" id="IPR036291">
    <property type="entry name" value="NAD(P)-bd_dom_sf"/>
</dbReference>
<keyword evidence="1" id="KW-0521">NADP</keyword>
<dbReference type="SMART" id="SM00829">
    <property type="entry name" value="PKS_ER"/>
    <property type="match status" value="1"/>
</dbReference>
<comment type="caution">
    <text evidence="4">The sequence shown here is derived from an EMBL/GenBank/DDBJ whole genome shotgun (WGS) entry which is preliminary data.</text>
</comment>
<evidence type="ECO:0000313" key="5">
    <source>
        <dbReference type="Proteomes" id="UP000256269"/>
    </source>
</evidence>
<accession>A0A3E0H1X7</accession>
<organism evidence="4 5">
    <name type="scientific">Kutzneria buriramensis</name>
    <dbReference type="NCBI Taxonomy" id="1045776"/>
    <lineage>
        <taxon>Bacteria</taxon>
        <taxon>Bacillati</taxon>
        <taxon>Actinomycetota</taxon>
        <taxon>Actinomycetes</taxon>
        <taxon>Pseudonocardiales</taxon>
        <taxon>Pseudonocardiaceae</taxon>
        <taxon>Kutzneria</taxon>
    </lineage>
</organism>
<gene>
    <name evidence="4" type="ORF">BCF44_11538</name>
</gene>
<reference evidence="4 5" key="1">
    <citation type="submission" date="2018-08" db="EMBL/GenBank/DDBJ databases">
        <title>Genomic Encyclopedia of Archaeal and Bacterial Type Strains, Phase II (KMG-II): from individual species to whole genera.</title>
        <authorList>
            <person name="Goeker M."/>
        </authorList>
    </citation>
    <scope>NUCLEOTIDE SEQUENCE [LARGE SCALE GENOMIC DNA]</scope>
    <source>
        <strain evidence="4 5">DSM 45791</strain>
    </source>
</reference>
<dbReference type="Pfam" id="PF13602">
    <property type="entry name" value="ADH_zinc_N_2"/>
    <property type="match status" value="1"/>
</dbReference>
<dbReference type="RefSeq" id="WP_116179197.1">
    <property type="nucleotide sequence ID" value="NZ_CP144375.1"/>
</dbReference>
<keyword evidence="5" id="KW-1185">Reference proteome</keyword>
<protein>
    <submittedName>
        <fullName evidence="4">NADPH:quinone reductase-like Zn-dependent oxidoreductase</fullName>
    </submittedName>
</protein>
<dbReference type="PANTHER" id="PTHR48106">
    <property type="entry name" value="QUINONE OXIDOREDUCTASE PIG3-RELATED"/>
    <property type="match status" value="1"/>
</dbReference>
<dbReference type="OrthoDB" id="5195079at2"/>
<dbReference type="InterPro" id="IPR013154">
    <property type="entry name" value="ADH-like_N"/>
</dbReference>
<dbReference type="Pfam" id="PF08240">
    <property type="entry name" value="ADH_N"/>
    <property type="match status" value="1"/>
</dbReference>
<dbReference type="InterPro" id="IPR011032">
    <property type="entry name" value="GroES-like_sf"/>
</dbReference>
<dbReference type="PANTHER" id="PTHR48106:SF18">
    <property type="entry name" value="QUINONE OXIDOREDUCTASE PIG3"/>
    <property type="match status" value="1"/>
</dbReference>
<keyword evidence="2" id="KW-0560">Oxidoreductase</keyword>
<dbReference type="InterPro" id="IPR020843">
    <property type="entry name" value="ER"/>
</dbReference>
<dbReference type="SUPFAM" id="SSF50129">
    <property type="entry name" value="GroES-like"/>
    <property type="match status" value="1"/>
</dbReference>
<feature type="domain" description="Enoyl reductase (ER)" evidence="3">
    <location>
        <begin position="10"/>
        <end position="309"/>
    </location>
</feature>
<dbReference type="Proteomes" id="UP000256269">
    <property type="component" value="Unassembled WGS sequence"/>
</dbReference>
<dbReference type="AlphaFoldDB" id="A0A3E0H1X7"/>
<dbReference type="GO" id="GO:0016651">
    <property type="term" value="F:oxidoreductase activity, acting on NAD(P)H"/>
    <property type="evidence" value="ECO:0007669"/>
    <property type="project" value="TreeGrafter"/>
</dbReference>
<dbReference type="Gene3D" id="3.40.50.720">
    <property type="entry name" value="NAD(P)-binding Rossmann-like Domain"/>
    <property type="match status" value="1"/>
</dbReference>
<dbReference type="SUPFAM" id="SSF51735">
    <property type="entry name" value="NAD(P)-binding Rossmann-fold domains"/>
    <property type="match status" value="1"/>
</dbReference>
<proteinExistence type="predicted"/>
<sequence length="314" mass="32306">MRAIMATSFGPPDVLEPAELPTPQPGTGRLLVRVDLVGVHWVDTMVRLGRGPAVFPVTPPYVPGSGVAGTVVAVGDGVDDAWLGAKVVTRVEGGAYAEMAVAKAADALVVPEGLDSADALAVLFDGSTALALLERTPVHAGEKVLVMPGVGGAGSLLVQLANAAGATVIAAVRGEQKRALAEKLGAVAVEYDQLDSVGELDVVFDGIGGELGTTAIKLVKDGGRFSRYGMAAGGEVAVGAADGRRLASVVGMEQLQEFWPDAPRRMRYVLNEAAAGRLTPIIGRIYPLEQAATAHEDIAGRRFVGKILLTTGQA</sequence>
<evidence type="ECO:0000256" key="1">
    <source>
        <dbReference type="ARBA" id="ARBA00022857"/>
    </source>
</evidence>
<dbReference type="GO" id="GO:0070402">
    <property type="term" value="F:NADPH binding"/>
    <property type="evidence" value="ECO:0007669"/>
    <property type="project" value="TreeGrafter"/>
</dbReference>
<evidence type="ECO:0000259" key="3">
    <source>
        <dbReference type="SMART" id="SM00829"/>
    </source>
</evidence>
<dbReference type="Gene3D" id="3.90.180.10">
    <property type="entry name" value="Medium-chain alcohol dehydrogenases, catalytic domain"/>
    <property type="match status" value="1"/>
</dbReference>